<evidence type="ECO:0000313" key="3">
    <source>
        <dbReference type="EMBL" id="OTG16003.1"/>
    </source>
</evidence>
<feature type="region of interest" description="Disordered" evidence="1">
    <location>
        <begin position="103"/>
        <end position="130"/>
    </location>
</feature>
<reference evidence="2 4" key="1">
    <citation type="journal article" date="2017" name="Nature">
        <title>The sunflower genome provides insights into oil metabolism, flowering and Asterid evolution.</title>
        <authorList>
            <person name="Badouin H."/>
            <person name="Gouzy J."/>
            <person name="Grassa C.J."/>
            <person name="Murat F."/>
            <person name="Staton S.E."/>
            <person name="Cottret L."/>
            <person name="Lelandais-Briere C."/>
            <person name="Owens G.L."/>
            <person name="Carrere S."/>
            <person name="Mayjonade B."/>
            <person name="Legrand L."/>
            <person name="Gill N."/>
            <person name="Kane N.C."/>
            <person name="Bowers J.E."/>
            <person name="Hubner S."/>
            <person name="Bellec A."/>
            <person name="Berard A."/>
            <person name="Berges H."/>
            <person name="Blanchet N."/>
            <person name="Boniface M.C."/>
            <person name="Brunel D."/>
            <person name="Catrice O."/>
            <person name="Chaidir N."/>
            <person name="Claudel C."/>
            <person name="Donnadieu C."/>
            <person name="Faraut T."/>
            <person name="Fievet G."/>
            <person name="Helmstetter N."/>
            <person name="King M."/>
            <person name="Knapp S.J."/>
            <person name="Lai Z."/>
            <person name="Le Paslier M.C."/>
            <person name="Lippi Y."/>
            <person name="Lorenzon L."/>
            <person name="Mandel J.R."/>
            <person name="Marage G."/>
            <person name="Marchand G."/>
            <person name="Marquand E."/>
            <person name="Bret-Mestries E."/>
            <person name="Morien E."/>
            <person name="Nambeesan S."/>
            <person name="Nguyen T."/>
            <person name="Pegot-Espagnet P."/>
            <person name="Pouilly N."/>
            <person name="Raftis F."/>
            <person name="Sallet E."/>
            <person name="Schiex T."/>
            <person name="Thomas J."/>
            <person name="Vandecasteele C."/>
            <person name="Vares D."/>
            <person name="Vear F."/>
            <person name="Vautrin S."/>
            <person name="Crespi M."/>
            <person name="Mangin B."/>
            <person name="Burke J.M."/>
            <person name="Salse J."/>
            <person name="Munos S."/>
            <person name="Vincourt P."/>
            <person name="Rieseberg L.H."/>
            <person name="Langlade N.B."/>
        </authorList>
    </citation>
    <scope>NUCLEOTIDE SEQUENCE [LARGE SCALE GENOMIC DNA]</scope>
    <source>
        <strain evidence="4">cv. SF193</strain>
        <tissue evidence="2">Leaves</tissue>
    </source>
</reference>
<dbReference type="EMBL" id="MNCJ02000324">
    <property type="protein sequence ID" value="KAF5792237.1"/>
    <property type="molecule type" value="Genomic_DNA"/>
</dbReference>
<dbReference type="Gramene" id="mRNA:HanXRQr2_Chr09g0403761">
    <property type="protein sequence ID" value="mRNA:HanXRQr2_Chr09g0403761"/>
    <property type="gene ID" value="HanXRQr2_Chr09g0403761"/>
</dbReference>
<reference evidence="3" key="2">
    <citation type="submission" date="2017-02" db="EMBL/GenBank/DDBJ databases">
        <title>Sunflower complete genome.</title>
        <authorList>
            <person name="Langlade N."/>
            <person name="Munos S."/>
        </authorList>
    </citation>
    <scope>NUCLEOTIDE SEQUENCE [LARGE SCALE GENOMIC DNA]</scope>
    <source>
        <tissue evidence="3">Leaves</tissue>
    </source>
</reference>
<dbReference type="AlphaFoldDB" id="A0A251TZ50"/>
<feature type="compositionally biased region" description="Basic residues" evidence="1">
    <location>
        <begin position="120"/>
        <end position="130"/>
    </location>
</feature>
<evidence type="ECO:0000256" key="1">
    <source>
        <dbReference type="SAM" id="MobiDB-lite"/>
    </source>
</evidence>
<accession>A0A251TZ50</accession>
<sequence length="130" mass="15429">MKDNEDPPLTWIGQQRQNDFWFYVSIGDHVFYFRIVNRDVTSFSAFSTTTGDYTKKYELESKFPACCSSFITKGFGGDWFMLAVFRKEKCEMIQFTHYRANDGRRKRRAKMEGPHGCNLKGKKKKHERWS</sequence>
<proteinExistence type="predicted"/>
<keyword evidence="4" id="KW-1185">Reference proteome</keyword>
<dbReference type="InParanoid" id="A0A251TZ50"/>
<name>A0A251TZ50_HELAN</name>
<protein>
    <submittedName>
        <fullName evidence="3">Uncharacterized protein</fullName>
    </submittedName>
</protein>
<reference evidence="2" key="3">
    <citation type="submission" date="2020-06" db="EMBL/GenBank/DDBJ databases">
        <title>Helianthus annuus Genome sequencing and assembly Release 2.</title>
        <authorList>
            <person name="Gouzy J."/>
            <person name="Langlade N."/>
            <person name="Munos S."/>
        </authorList>
    </citation>
    <scope>NUCLEOTIDE SEQUENCE</scope>
    <source>
        <tissue evidence="2">Leaves</tissue>
    </source>
</reference>
<dbReference type="Proteomes" id="UP000215914">
    <property type="component" value="Chromosome 9"/>
</dbReference>
<gene>
    <name evidence="3" type="ORF">HannXRQ_Chr09g0266641</name>
    <name evidence="2" type="ORF">HanXRQr2_Chr09g0403761</name>
</gene>
<organism evidence="3 4">
    <name type="scientific">Helianthus annuus</name>
    <name type="common">Common sunflower</name>
    <dbReference type="NCBI Taxonomy" id="4232"/>
    <lineage>
        <taxon>Eukaryota</taxon>
        <taxon>Viridiplantae</taxon>
        <taxon>Streptophyta</taxon>
        <taxon>Embryophyta</taxon>
        <taxon>Tracheophyta</taxon>
        <taxon>Spermatophyta</taxon>
        <taxon>Magnoliopsida</taxon>
        <taxon>eudicotyledons</taxon>
        <taxon>Gunneridae</taxon>
        <taxon>Pentapetalae</taxon>
        <taxon>asterids</taxon>
        <taxon>campanulids</taxon>
        <taxon>Asterales</taxon>
        <taxon>Asteraceae</taxon>
        <taxon>Asteroideae</taxon>
        <taxon>Heliantheae alliance</taxon>
        <taxon>Heliantheae</taxon>
        <taxon>Helianthus</taxon>
    </lineage>
</organism>
<dbReference type="EMBL" id="CM007898">
    <property type="protein sequence ID" value="OTG16003.1"/>
    <property type="molecule type" value="Genomic_DNA"/>
</dbReference>
<evidence type="ECO:0000313" key="2">
    <source>
        <dbReference type="EMBL" id="KAF5792237.1"/>
    </source>
</evidence>
<evidence type="ECO:0000313" key="4">
    <source>
        <dbReference type="Proteomes" id="UP000215914"/>
    </source>
</evidence>